<comment type="caution">
    <text evidence="2">The sequence shown here is derived from an EMBL/GenBank/DDBJ whole genome shotgun (WGS) entry which is preliminary data.</text>
</comment>
<protein>
    <submittedName>
        <fullName evidence="2">Uncharacterized protein</fullName>
    </submittedName>
</protein>
<dbReference type="AlphaFoldDB" id="A0A1G1YD22"/>
<gene>
    <name evidence="2" type="ORF">A2663_02490</name>
</gene>
<reference evidence="2 3" key="1">
    <citation type="journal article" date="2016" name="Nat. Commun.">
        <title>Thousands of microbial genomes shed light on interconnected biogeochemical processes in an aquifer system.</title>
        <authorList>
            <person name="Anantharaman K."/>
            <person name="Brown C.T."/>
            <person name="Hug L.A."/>
            <person name="Sharon I."/>
            <person name="Castelle C.J."/>
            <person name="Probst A.J."/>
            <person name="Thomas B.C."/>
            <person name="Singh A."/>
            <person name="Wilkins M.J."/>
            <person name="Karaoz U."/>
            <person name="Brodie E.L."/>
            <person name="Williams K.H."/>
            <person name="Hubbard S.S."/>
            <person name="Banfield J.F."/>
        </authorList>
    </citation>
    <scope>NUCLEOTIDE SEQUENCE [LARGE SCALE GENOMIC DNA]</scope>
</reference>
<evidence type="ECO:0000313" key="3">
    <source>
        <dbReference type="Proteomes" id="UP000178432"/>
    </source>
</evidence>
<feature type="coiled-coil region" evidence="1">
    <location>
        <begin position="18"/>
        <end position="67"/>
    </location>
</feature>
<dbReference type="Proteomes" id="UP000178432">
    <property type="component" value="Unassembled WGS sequence"/>
</dbReference>
<keyword evidence="1" id="KW-0175">Coiled coil</keyword>
<proteinExistence type="predicted"/>
<sequence>MEKEIFRDSSGGLTPEEIDRKYKAYLAAKENLEAVEEEYRQAAPQEKVEFQKKLDNAREICKKIEAEFAADRDKKTFPHLTIQEDMQD</sequence>
<dbReference type="EMBL" id="MHIF01000002">
    <property type="protein sequence ID" value="OGY49610.1"/>
    <property type="molecule type" value="Genomic_DNA"/>
</dbReference>
<name>A0A1G1YD22_9BACT</name>
<evidence type="ECO:0000256" key="1">
    <source>
        <dbReference type="SAM" id="Coils"/>
    </source>
</evidence>
<accession>A0A1G1YD22</accession>
<organism evidence="2 3">
    <name type="scientific">Candidatus Buchananbacteria bacterium RIFCSPHIGHO2_01_FULL_46_12</name>
    <dbReference type="NCBI Taxonomy" id="1797536"/>
    <lineage>
        <taxon>Bacteria</taxon>
        <taxon>Candidatus Buchananiibacteriota</taxon>
    </lineage>
</organism>
<evidence type="ECO:0000313" key="2">
    <source>
        <dbReference type="EMBL" id="OGY49610.1"/>
    </source>
</evidence>